<reference evidence="2 3" key="1">
    <citation type="submission" date="2018-11" db="EMBL/GenBank/DDBJ databases">
        <title>Sequencing the genomes of 1000 actinobacteria strains.</title>
        <authorList>
            <person name="Klenk H.-P."/>
        </authorList>
    </citation>
    <scope>NUCLEOTIDE SEQUENCE [LARGE SCALE GENOMIC DNA]</scope>
    <source>
        <strain evidence="2 3">DSM 44781</strain>
    </source>
</reference>
<comment type="caution">
    <text evidence="2">The sequence shown here is derived from an EMBL/GenBank/DDBJ whole genome shotgun (WGS) entry which is preliminary data.</text>
</comment>
<dbReference type="PANTHER" id="PTHR46623">
    <property type="entry name" value="CARBOXYMETHYLENEBUTENOLIDASE-RELATED"/>
    <property type="match status" value="1"/>
</dbReference>
<dbReference type="EMBL" id="RKQG01000003">
    <property type="protein sequence ID" value="RPE27890.1"/>
    <property type="molecule type" value="Genomic_DNA"/>
</dbReference>
<dbReference type="Proteomes" id="UP000266906">
    <property type="component" value="Unassembled WGS sequence"/>
</dbReference>
<dbReference type="GO" id="GO:0016787">
    <property type="term" value="F:hydrolase activity"/>
    <property type="evidence" value="ECO:0007669"/>
    <property type="project" value="InterPro"/>
</dbReference>
<evidence type="ECO:0000313" key="2">
    <source>
        <dbReference type="EMBL" id="RPE27890.1"/>
    </source>
</evidence>
<dbReference type="Pfam" id="PF01738">
    <property type="entry name" value="DLH"/>
    <property type="match status" value="1"/>
</dbReference>
<dbReference type="SUPFAM" id="SSF53474">
    <property type="entry name" value="alpha/beta-Hydrolases"/>
    <property type="match status" value="1"/>
</dbReference>
<protein>
    <submittedName>
        <fullName evidence="2">Carboxymethylenebutenolidase</fullName>
    </submittedName>
</protein>
<organism evidence="2 3">
    <name type="scientific">Kitasatospora cineracea</name>
    <dbReference type="NCBI Taxonomy" id="88074"/>
    <lineage>
        <taxon>Bacteria</taxon>
        <taxon>Bacillati</taxon>
        <taxon>Actinomycetota</taxon>
        <taxon>Actinomycetes</taxon>
        <taxon>Kitasatosporales</taxon>
        <taxon>Streptomycetaceae</taxon>
        <taxon>Kitasatospora</taxon>
    </lineage>
</organism>
<dbReference type="AlphaFoldDB" id="A0A3N4RLQ9"/>
<dbReference type="InterPro" id="IPR051049">
    <property type="entry name" value="Dienelactone_hydrolase-like"/>
</dbReference>
<gene>
    <name evidence="2" type="ORF">EDD38_7180</name>
</gene>
<dbReference type="InterPro" id="IPR029058">
    <property type="entry name" value="AB_hydrolase_fold"/>
</dbReference>
<proteinExistence type="predicted"/>
<keyword evidence="3" id="KW-1185">Reference proteome</keyword>
<evidence type="ECO:0000259" key="1">
    <source>
        <dbReference type="Pfam" id="PF01738"/>
    </source>
</evidence>
<dbReference type="PANTHER" id="PTHR46623:SF6">
    <property type="entry name" value="ALPHA_BETA-HYDROLASES SUPERFAMILY PROTEIN"/>
    <property type="match status" value="1"/>
</dbReference>
<evidence type="ECO:0000313" key="3">
    <source>
        <dbReference type="Proteomes" id="UP000266906"/>
    </source>
</evidence>
<accession>A0A3N4RLQ9</accession>
<dbReference type="InterPro" id="IPR002925">
    <property type="entry name" value="Dienelactn_hydro"/>
</dbReference>
<sequence>MHRPAGEVRGAVVVCSELYGVNAYLRDVCAELAARGYAAVAPDFYWRNARRTELGYEAEEREAGLVLMKALDRDELVADAAEALAAARELAGGHGVAFLGTSMGGHIAVRAATELRFELAAVFYPGWLLNSGFPLVGPVPPLETAERIAANGVHLLGFCGELDHILPQEEWQEAEHRLTAAGVGHELITYPGARHGFAADRPADHDAEATADAWRRVYEALARHL</sequence>
<feature type="domain" description="Dienelactone hydrolase" evidence="1">
    <location>
        <begin position="9"/>
        <end position="224"/>
    </location>
</feature>
<name>A0A3N4RLQ9_9ACTN</name>
<dbReference type="Gene3D" id="3.40.50.1820">
    <property type="entry name" value="alpha/beta hydrolase"/>
    <property type="match status" value="1"/>
</dbReference>